<accession>A0A5B9W4L4</accession>
<reference evidence="3 4" key="1">
    <citation type="submission" date="2019-08" db="EMBL/GenBank/DDBJ databases">
        <title>Deep-cultivation of Planctomycetes and their phenomic and genomic characterization uncovers novel biology.</title>
        <authorList>
            <person name="Wiegand S."/>
            <person name="Jogler M."/>
            <person name="Boedeker C."/>
            <person name="Pinto D."/>
            <person name="Vollmers J."/>
            <person name="Rivas-Marin E."/>
            <person name="Kohn T."/>
            <person name="Peeters S.H."/>
            <person name="Heuer A."/>
            <person name="Rast P."/>
            <person name="Oberbeckmann S."/>
            <person name="Bunk B."/>
            <person name="Jeske O."/>
            <person name="Meyerdierks A."/>
            <person name="Storesund J.E."/>
            <person name="Kallscheuer N."/>
            <person name="Luecker S."/>
            <person name="Lage O.M."/>
            <person name="Pohl T."/>
            <person name="Merkel B.J."/>
            <person name="Hornburger P."/>
            <person name="Mueller R.-W."/>
            <person name="Bruemmer F."/>
            <person name="Labrenz M."/>
            <person name="Spormann A.M."/>
            <person name="Op den Camp H."/>
            <person name="Overmann J."/>
            <person name="Amann R."/>
            <person name="Jetten M.S.M."/>
            <person name="Mascher T."/>
            <person name="Medema M.H."/>
            <person name="Devos D.P."/>
            <person name="Kaster A.-K."/>
            <person name="Ovreas L."/>
            <person name="Rohde M."/>
            <person name="Galperin M.Y."/>
            <person name="Jogler C."/>
        </authorList>
    </citation>
    <scope>NUCLEOTIDE SEQUENCE [LARGE SCALE GENOMIC DNA]</scope>
    <source>
        <strain evidence="3 4">OJF2</strain>
    </source>
</reference>
<organism evidence="3 4">
    <name type="scientific">Aquisphaera giovannonii</name>
    <dbReference type="NCBI Taxonomy" id="406548"/>
    <lineage>
        <taxon>Bacteria</taxon>
        <taxon>Pseudomonadati</taxon>
        <taxon>Planctomycetota</taxon>
        <taxon>Planctomycetia</taxon>
        <taxon>Isosphaerales</taxon>
        <taxon>Isosphaeraceae</taxon>
        <taxon>Aquisphaera</taxon>
    </lineage>
</organism>
<evidence type="ECO:0000256" key="2">
    <source>
        <dbReference type="SAM" id="Phobius"/>
    </source>
</evidence>
<feature type="transmembrane region" description="Helical" evidence="2">
    <location>
        <begin position="12"/>
        <end position="38"/>
    </location>
</feature>
<dbReference type="KEGG" id="agv:OJF2_41390"/>
<name>A0A5B9W4L4_9BACT</name>
<keyword evidence="4" id="KW-1185">Reference proteome</keyword>
<sequence length="118" mass="12724">MSPSHRRKLQVWAIVFPVAGALGVMAFLQPLLIVPVALAHAALFWIAGWSAVESVVVALIIGGLVFLLQPPVHVHHRPRGGRSDSTPPNPAPQRTPPAAARLVESKPARADRSAELWR</sequence>
<keyword evidence="2" id="KW-0812">Transmembrane</keyword>
<proteinExistence type="predicted"/>
<feature type="region of interest" description="Disordered" evidence="1">
    <location>
        <begin position="75"/>
        <end position="118"/>
    </location>
</feature>
<feature type="compositionally biased region" description="Basic and acidic residues" evidence="1">
    <location>
        <begin position="103"/>
        <end position="118"/>
    </location>
</feature>
<keyword evidence="2" id="KW-0472">Membrane</keyword>
<evidence type="ECO:0000313" key="3">
    <source>
        <dbReference type="EMBL" id="QEH35586.1"/>
    </source>
</evidence>
<feature type="transmembrane region" description="Helical" evidence="2">
    <location>
        <begin position="44"/>
        <end position="68"/>
    </location>
</feature>
<evidence type="ECO:0000256" key="1">
    <source>
        <dbReference type="SAM" id="MobiDB-lite"/>
    </source>
</evidence>
<protein>
    <submittedName>
        <fullName evidence="3">Uncharacterized protein</fullName>
    </submittedName>
</protein>
<dbReference type="EMBL" id="CP042997">
    <property type="protein sequence ID" value="QEH35586.1"/>
    <property type="molecule type" value="Genomic_DNA"/>
</dbReference>
<dbReference type="Proteomes" id="UP000324233">
    <property type="component" value="Chromosome"/>
</dbReference>
<dbReference type="AlphaFoldDB" id="A0A5B9W4L4"/>
<evidence type="ECO:0000313" key="4">
    <source>
        <dbReference type="Proteomes" id="UP000324233"/>
    </source>
</evidence>
<keyword evidence="2" id="KW-1133">Transmembrane helix</keyword>
<gene>
    <name evidence="3" type="ORF">OJF2_41390</name>
</gene>